<evidence type="ECO:0000256" key="1">
    <source>
        <dbReference type="SAM" id="Phobius"/>
    </source>
</evidence>
<name>A0ABY8BAM5_9BURK</name>
<reference evidence="2 3" key="1">
    <citation type="submission" date="2023-02" db="EMBL/GenBank/DDBJ databases">
        <title>Gemone sequence of Telluria chitinolytica ACM 3522T.</title>
        <authorList>
            <person name="Frediansyah A."/>
            <person name="Miess H."/>
            <person name="Gross H."/>
        </authorList>
    </citation>
    <scope>NUCLEOTIDE SEQUENCE [LARGE SCALE GENOMIC DNA]</scope>
    <source>
        <strain evidence="2 3">ACM 3522</strain>
    </source>
</reference>
<feature type="transmembrane region" description="Helical" evidence="1">
    <location>
        <begin position="179"/>
        <end position="203"/>
    </location>
</feature>
<organism evidence="2 3">
    <name type="scientific">Pseudoduganella chitinolytica</name>
    <dbReference type="NCBI Taxonomy" id="34070"/>
    <lineage>
        <taxon>Bacteria</taxon>
        <taxon>Pseudomonadati</taxon>
        <taxon>Pseudomonadota</taxon>
        <taxon>Betaproteobacteria</taxon>
        <taxon>Burkholderiales</taxon>
        <taxon>Oxalobacteraceae</taxon>
        <taxon>Telluria group</taxon>
        <taxon>Pseudoduganella</taxon>
    </lineage>
</organism>
<feature type="transmembrane region" description="Helical" evidence="1">
    <location>
        <begin position="81"/>
        <end position="100"/>
    </location>
</feature>
<dbReference type="EMBL" id="CP119083">
    <property type="protein sequence ID" value="WEF32954.1"/>
    <property type="molecule type" value="Genomic_DNA"/>
</dbReference>
<evidence type="ECO:0008006" key="4">
    <source>
        <dbReference type="Google" id="ProtNLM"/>
    </source>
</evidence>
<evidence type="ECO:0000313" key="3">
    <source>
        <dbReference type="Proteomes" id="UP001216510"/>
    </source>
</evidence>
<feature type="transmembrane region" description="Helical" evidence="1">
    <location>
        <begin position="112"/>
        <end position="135"/>
    </location>
</feature>
<keyword evidence="1" id="KW-0812">Transmembrane</keyword>
<keyword evidence="3" id="KW-1185">Reference proteome</keyword>
<keyword evidence="1" id="KW-0472">Membrane</keyword>
<sequence length="229" mass="24615">MTHDRLRLVIAWALLAFAASLLRFKTVLSGDALFLDHLATDLFIDGGRWSDWKFPVAPSFVPDMLLYFAAFPLLPDAATRIFAVSAAQALLIAAASVWFARAIHPALSRRAMAAIVLATALVTLAAARSNMWLYFYSTNNHIAVLLFGFSGIVAAMRYLERPSLVRALWLPLSVAAASVSTGLFLLTGTVSALLALGFSWLVVRGRRGLRGKVAALLVQVLGGVALASC</sequence>
<keyword evidence="1" id="KW-1133">Transmembrane helix</keyword>
<dbReference type="RefSeq" id="WP_277415669.1">
    <property type="nucleotide sequence ID" value="NZ_CP119083.1"/>
</dbReference>
<gene>
    <name evidence="2" type="ORF">PX653_26765</name>
</gene>
<protein>
    <recommendedName>
        <fullName evidence="4">Glycosyltransferase RgtA/B/C/D-like domain-containing protein</fullName>
    </recommendedName>
</protein>
<feature type="transmembrane region" description="Helical" evidence="1">
    <location>
        <begin position="142"/>
        <end position="159"/>
    </location>
</feature>
<accession>A0ABY8BAM5</accession>
<proteinExistence type="predicted"/>
<evidence type="ECO:0000313" key="2">
    <source>
        <dbReference type="EMBL" id="WEF32954.1"/>
    </source>
</evidence>
<dbReference type="Proteomes" id="UP001216510">
    <property type="component" value="Chromosome"/>
</dbReference>
<feature type="transmembrane region" description="Helical" evidence="1">
    <location>
        <begin position="54"/>
        <end position="74"/>
    </location>
</feature>